<evidence type="ECO:0000313" key="2">
    <source>
        <dbReference type="Proteomes" id="UP000053268"/>
    </source>
</evidence>
<evidence type="ECO:0000313" key="1">
    <source>
        <dbReference type="EMBL" id="KPI92872.1"/>
    </source>
</evidence>
<reference evidence="1 2" key="1">
    <citation type="journal article" date="2015" name="Nat. Commun.">
        <title>Outbred genome sequencing and CRISPR/Cas9 gene editing in butterflies.</title>
        <authorList>
            <person name="Li X."/>
            <person name="Fan D."/>
            <person name="Zhang W."/>
            <person name="Liu G."/>
            <person name="Zhang L."/>
            <person name="Zhao L."/>
            <person name="Fang X."/>
            <person name="Chen L."/>
            <person name="Dong Y."/>
            <person name="Chen Y."/>
            <person name="Ding Y."/>
            <person name="Zhao R."/>
            <person name="Feng M."/>
            <person name="Zhu Y."/>
            <person name="Feng Y."/>
            <person name="Jiang X."/>
            <person name="Zhu D."/>
            <person name="Xiang H."/>
            <person name="Feng X."/>
            <person name="Li S."/>
            <person name="Wang J."/>
            <person name="Zhang G."/>
            <person name="Kronforst M.R."/>
            <person name="Wang W."/>
        </authorList>
    </citation>
    <scope>NUCLEOTIDE SEQUENCE [LARGE SCALE GENOMIC DNA]</scope>
    <source>
        <strain evidence="1">Ya'a_city_454_Px</strain>
        <tissue evidence="1">Whole body</tissue>
    </source>
</reference>
<dbReference type="EMBL" id="KQ459603">
    <property type="protein sequence ID" value="KPI92872.1"/>
    <property type="molecule type" value="Genomic_DNA"/>
</dbReference>
<name>A0A194PHS9_PAPXU</name>
<protein>
    <submittedName>
        <fullName evidence="1">Uncharacterized protein</fullName>
    </submittedName>
</protein>
<gene>
    <name evidence="1" type="ORF">RR46_14093</name>
</gene>
<dbReference type="Proteomes" id="UP000053268">
    <property type="component" value="Unassembled WGS sequence"/>
</dbReference>
<proteinExistence type="predicted"/>
<organism evidence="1 2">
    <name type="scientific">Papilio xuthus</name>
    <name type="common">Asian swallowtail butterfly</name>
    <dbReference type="NCBI Taxonomy" id="66420"/>
    <lineage>
        <taxon>Eukaryota</taxon>
        <taxon>Metazoa</taxon>
        <taxon>Ecdysozoa</taxon>
        <taxon>Arthropoda</taxon>
        <taxon>Hexapoda</taxon>
        <taxon>Insecta</taxon>
        <taxon>Pterygota</taxon>
        <taxon>Neoptera</taxon>
        <taxon>Endopterygota</taxon>
        <taxon>Lepidoptera</taxon>
        <taxon>Glossata</taxon>
        <taxon>Ditrysia</taxon>
        <taxon>Papilionoidea</taxon>
        <taxon>Papilionidae</taxon>
        <taxon>Papilioninae</taxon>
        <taxon>Papilio</taxon>
    </lineage>
</organism>
<accession>A0A194PHS9</accession>
<dbReference type="AlphaFoldDB" id="A0A194PHS9"/>
<keyword evidence="2" id="KW-1185">Reference proteome</keyword>
<sequence>MLNIPWTAFRTNKSILEELGIKQRLSCIVRVRILTFFGHVCRRDDESIQRLVVQGKVEGNRPRGRSPMRRTDQIRAAVDVPLHQCTKKAATREEWRRLVKRVTDT</sequence>